<feature type="compositionally biased region" description="Polar residues" evidence="1">
    <location>
        <begin position="154"/>
        <end position="165"/>
    </location>
</feature>
<reference evidence="4" key="1">
    <citation type="submission" date="2024-02" db="UniProtKB">
        <authorList>
            <consortium name="WormBaseParasite"/>
        </authorList>
    </citation>
    <scope>IDENTIFICATION</scope>
</reference>
<evidence type="ECO:0000256" key="2">
    <source>
        <dbReference type="SAM" id="Phobius"/>
    </source>
</evidence>
<dbReference type="SUPFAM" id="SSF90112">
    <property type="entry name" value="Neurotransmitter-gated ion-channel transmembrane pore"/>
    <property type="match status" value="1"/>
</dbReference>
<feature type="transmembrane region" description="Helical" evidence="2">
    <location>
        <begin position="207"/>
        <end position="224"/>
    </location>
</feature>
<dbReference type="GO" id="GO:0016020">
    <property type="term" value="C:membrane"/>
    <property type="evidence" value="ECO:0007669"/>
    <property type="project" value="InterPro"/>
</dbReference>
<feature type="region of interest" description="Disordered" evidence="1">
    <location>
        <begin position="151"/>
        <end position="176"/>
    </location>
</feature>
<evidence type="ECO:0000256" key="1">
    <source>
        <dbReference type="SAM" id="MobiDB-lite"/>
    </source>
</evidence>
<keyword evidence="2" id="KW-0812">Transmembrane</keyword>
<evidence type="ECO:0000313" key="4">
    <source>
        <dbReference type="WBParaSite" id="MBELARI_LOCUS20993"/>
    </source>
</evidence>
<sequence>MEPDLSGQLRLRSMSRFSNYSSECGDDLNSPKHHCSDAPARQFGQKLSLLHPLWPFLDSRARNSVSLNSNNQSMTGEVDGHRPRSYSACHHIPTDNPCDSPRATANEIWKDREDQKAERLANWAAFDDSSGQICKRSPSVWSRLVPNGVAAHNGSANHSKSTTYGSMGEKKEGKRGDKWTNTIKQLQKHKKMAGRNRAKKIDQKSRWVFPATFIIFNILYWGYYCLY</sequence>
<dbReference type="AlphaFoldDB" id="A0AAF3F379"/>
<organism evidence="3 4">
    <name type="scientific">Mesorhabditis belari</name>
    <dbReference type="NCBI Taxonomy" id="2138241"/>
    <lineage>
        <taxon>Eukaryota</taxon>
        <taxon>Metazoa</taxon>
        <taxon>Ecdysozoa</taxon>
        <taxon>Nematoda</taxon>
        <taxon>Chromadorea</taxon>
        <taxon>Rhabditida</taxon>
        <taxon>Rhabditina</taxon>
        <taxon>Rhabditomorpha</taxon>
        <taxon>Rhabditoidea</taxon>
        <taxon>Rhabditidae</taxon>
        <taxon>Mesorhabditinae</taxon>
        <taxon>Mesorhabditis</taxon>
    </lineage>
</organism>
<keyword evidence="2" id="KW-1133">Transmembrane helix</keyword>
<proteinExistence type="predicted"/>
<dbReference type="InterPro" id="IPR038050">
    <property type="entry name" value="Neuro_actylchol_rec"/>
</dbReference>
<dbReference type="Gene3D" id="1.20.58.390">
    <property type="entry name" value="Neurotransmitter-gated ion-channel transmembrane domain"/>
    <property type="match status" value="1"/>
</dbReference>
<dbReference type="InterPro" id="IPR036719">
    <property type="entry name" value="Neuro-gated_channel_TM_sf"/>
</dbReference>
<evidence type="ECO:0000313" key="3">
    <source>
        <dbReference type="Proteomes" id="UP000887575"/>
    </source>
</evidence>
<dbReference type="Proteomes" id="UP000887575">
    <property type="component" value="Unassembled WGS sequence"/>
</dbReference>
<name>A0AAF3F379_9BILA</name>
<accession>A0AAF3F379</accession>
<keyword evidence="3" id="KW-1185">Reference proteome</keyword>
<protein>
    <submittedName>
        <fullName evidence="4">Uncharacterized protein</fullName>
    </submittedName>
</protein>
<keyword evidence="2" id="KW-0472">Membrane</keyword>
<dbReference type="WBParaSite" id="MBELARI_LOCUS20993">
    <property type="protein sequence ID" value="MBELARI_LOCUS20993"/>
    <property type="gene ID" value="MBELARI_LOCUS20993"/>
</dbReference>
<dbReference type="GO" id="GO:0006811">
    <property type="term" value="P:monoatomic ion transport"/>
    <property type="evidence" value="ECO:0007669"/>
    <property type="project" value="InterPro"/>
</dbReference>